<dbReference type="Pfam" id="PF22725">
    <property type="entry name" value="GFO_IDH_MocA_C3"/>
    <property type="match status" value="1"/>
</dbReference>
<dbReference type="GO" id="GO:0000166">
    <property type="term" value="F:nucleotide binding"/>
    <property type="evidence" value="ECO:0007669"/>
    <property type="project" value="InterPro"/>
</dbReference>
<proteinExistence type="predicted"/>
<gene>
    <name evidence="3" type="ORF">K0B96_00415</name>
</gene>
<organism evidence="3 4">
    <name type="scientific">Horticoccus luteus</name>
    <dbReference type="NCBI Taxonomy" id="2862869"/>
    <lineage>
        <taxon>Bacteria</taxon>
        <taxon>Pseudomonadati</taxon>
        <taxon>Verrucomicrobiota</taxon>
        <taxon>Opitutia</taxon>
        <taxon>Opitutales</taxon>
        <taxon>Opitutaceae</taxon>
        <taxon>Horticoccus</taxon>
    </lineage>
</organism>
<evidence type="ECO:0000259" key="2">
    <source>
        <dbReference type="Pfam" id="PF22725"/>
    </source>
</evidence>
<dbReference type="RefSeq" id="WP_220162551.1">
    <property type="nucleotide sequence ID" value="NZ_CP080507.1"/>
</dbReference>
<dbReference type="SUPFAM" id="SSF55347">
    <property type="entry name" value="Glyceraldehyde-3-phosphate dehydrogenase-like, C-terminal domain"/>
    <property type="match status" value="1"/>
</dbReference>
<feature type="domain" description="GFO/IDH/MocA-like oxidoreductase" evidence="2">
    <location>
        <begin position="136"/>
        <end position="294"/>
    </location>
</feature>
<dbReference type="Gene3D" id="3.30.360.10">
    <property type="entry name" value="Dihydrodipicolinate Reductase, domain 2"/>
    <property type="match status" value="1"/>
</dbReference>
<dbReference type="Proteomes" id="UP000825051">
    <property type="component" value="Chromosome"/>
</dbReference>
<sequence length="398" mass="43782">MKKTSDDLLIGQIGSGGRGGHLGRLAHRPGRGARVVACCDSNPAALAQNRTDFGADIFTTSDYRDLLGRDLDAVIIATPDFLHEEHALAALARGLAVFLEKPMALTLAGCDRILRAAQQHRARLYVGHNMRHMPFVRKMKALIDDGAIGEVKACWVRHFVGHGIDFYYRDWHAERLYVNGLLLQKAAHDIDIIHWLCGGYSRLVNALGGLTLAADLPGRLPATRGPRRLTQADIDYTRFPPTKNRRLNAHIDVEDISTMQMRLENGVFATYAQCMFTPDYWRNYTVIGTAGRLENFGNGERGTEVRVWTQRHQGYPARADATHRIPVARGTHGGADPKLIDEFVRFARDGGATDTSPLAARESVAAGCAATDSLRHGGLPKKIPAPTPAAQRWFAAQP</sequence>
<dbReference type="Gene3D" id="3.40.50.720">
    <property type="entry name" value="NAD(P)-binding Rossmann-like Domain"/>
    <property type="match status" value="1"/>
</dbReference>
<feature type="domain" description="Gfo/Idh/MocA-like oxidoreductase N-terminal" evidence="1">
    <location>
        <begin position="10"/>
        <end position="128"/>
    </location>
</feature>
<dbReference type="InterPro" id="IPR036291">
    <property type="entry name" value="NAD(P)-bd_dom_sf"/>
</dbReference>
<dbReference type="PANTHER" id="PTHR43708">
    <property type="entry name" value="CONSERVED EXPRESSED OXIDOREDUCTASE (EUROFUNG)"/>
    <property type="match status" value="1"/>
</dbReference>
<accession>A0A8F9TU49</accession>
<reference evidence="3" key="1">
    <citation type="submission" date="2021-08" db="EMBL/GenBank/DDBJ databases">
        <title>Genome of a novel bacterium of the phylum Verrucomicrobia, Oleiharenicola sp. KSB-15.</title>
        <authorList>
            <person name="Chung J.-H."/>
            <person name="Ahn J.-H."/>
            <person name="Yoon Y."/>
            <person name="Kim D.-Y."/>
            <person name="An S.-H."/>
            <person name="Park I."/>
            <person name="Yeon J."/>
        </authorList>
    </citation>
    <scope>NUCLEOTIDE SEQUENCE</scope>
    <source>
        <strain evidence="3">KSB-15</strain>
    </source>
</reference>
<evidence type="ECO:0000313" key="3">
    <source>
        <dbReference type="EMBL" id="QYM79111.1"/>
    </source>
</evidence>
<dbReference type="SUPFAM" id="SSF51735">
    <property type="entry name" value="NAD(P)-binding Rossmann-fold domains"/>
    <property type="match status" value="1"/>
</dbReference>
<dbReference type="InterPro" id="IPR051317">
    <property type="entry name" value="Gfo/Idh/MocA_oxidoreduct"/>
</dbReference>
<evidence type="ECO:0000259" key="1">
    <source>
        <dbReference type="Pfam" id="PF01408"/>
    </source>
</evidence>
<name>A0A8F9TU49_9BACT</name>
<dbReference type="EMBL" id="CP080507">
    <property type="protein sequence ID" value="QYM79111.1"/>
    <property type="molecule type" value="Genomic_DNA"/>
</dbReference>
<dbReference type="Pfam" id="PF01408">
    <property type="entry name" value="GFO_IDH_MocA"/>
    <property type="match status" value="1"/>
</dbReference>
<dbReference type="KEGG" id="ole:K0B96_00415"/>
<evidence type="ECO:0000313" key="4">
    <source>
        <dbReference type="Proteomes" id="UP000825051"/>
    </source>
</evidence>
<protein>
    <submittedName>
        <fullName evidence="3">Gfo/Idh/MocA family oxidoreductase</fullName>
    </submittedName>
</protein>
<dbReference type="InterPro" id="IPR055170">
    <property type="entry name" value="GFO_IDH_MocA-like_dom"/>
</dbReference>
<dbReference type="PANTHER" id="PTHR43708:SF8">
    <property type="entry name" value="OXIDOREDUCTASE"/>
    <property type="match status" value="1"/>
</dbReference>
<dbReference type="InterPro" id="IPR000683">
    <property type="entry name" value="Gfo/Idh/MocA-like_OxRdtase_N"/>
</dbReference>
<dbReference type="AlphaFoldDB" id="A0A8F9TU49"/>
<keyword evidence="4" id="KW-1185">Reference proteome</keyword>